<feature type="transmembrane region" description="Helical" evidence="1">
    <location>
        <begin position="54"/>
        <end position="77"/>
    </location>
</feature>
<organism evidence="2 3">
    <name type="scientific">Paucilactobacillus suebicus DSM 5007 = KCTC 3549</name>
    <dbReference type="NCBI Taxonomy" id="1423807"/>
    <lineage>
        <taxon>Bacteria</taxon>
        <taxon>Bacillati</taxon>
        <taxon>Bacillota</taxon>
        <taxon>Bacilli</taxon>
        <taxon>Lactobacillales</taxon>
        <taxon>Lactobacillaceae</taxon>
        <taxon>Paucilactobacillus</taxon>
    </lineage>
</organism>
<feature type="transmembrane region" description="Helical" evidence="1">
    <location>
        <begin position="30"/>
        <end position="48"/>
    </location>
</feature>
<keyword evidence="3" id="KW-1185">Reference proteome</keyword>
<name>A0A0R1WB97_9LACO</name>
<evidence type="ECO:0000256" key="1">
    <source>
        <dbReference type="SAM" id="Phobius"/>
    </source>
</evidence>
<proteinExistence type="predicted"/>
<reference evidence="2 3" key="1">
    <citation type="journal article" date="2015" name="Genome Announc.">
        <title>Expanding the biotechnology potential of lactobacilli through comparative genomics of 213 strains and associated genera.</title>
        <authorList>
            <person name="Sun Z."/>
            <person name="Harris H.M."/>
            <person name="McCann A."/>
            <person name="Guo C."/>
            <person name="Argimon S."/>
            <person name="Zhang W."/>
            <person name="Yang X."/>
            <person name="Jeffery I.B."/>
            <person name="Cooney J.C."/>
            <person name="Kagawa T.F."/>
            <person name="Liu W."/>
            <person name="Song Y."/>
            <person name="Salvetti E."/>
            <person name="Wrobel A."/>
            <person name="Rasinkangas P."/>
            <person name="Parkhill J."/>
            <person name="Rea M.C."/>
            <person name="O'Sullivan O."/>
            <person name="Ritari J."/>
            <person name="Douillard F.P."/>
            <person name="Paul Ross R."/>
            <person name="Yang R."/>
            <person name="Briner A.E."/>
            <person name="Felis G.E."/>
            <person name="de Vos W.M."/>
            <person name="Barrangou R."/>
            <person name="Klaenhammer T.R."/>
            <person name="Caufield P.W."/>
            <person name="Cui Y."/>
            <person name="Zhang H."/>
            <person name="O'Toole P.W."/>
        </authorList>
    </citation>
    <scope>NUCLEOTIDE SEQUENCE [LARGE SCALE GENOMIC DNA]</scope>
    <source>
        <strain evidence="2 3">DSM 5007</strain>
    </source>
</reference>
<dbReference type="Proteomes" id="UP000051820">
    <property type="component" value="Unassembled WGS sequence"/>
</dbReference>
<protein>
    <submittedName>
        <fullName evidence="2">Uncharacterized protein</fullName>
    </submittedName>
</protein>
<dbReference type="STRING" id="1423807.FD16_GL001955"/>
<gene>
    <name evidence="2" type="ORF">FD16_GL001955</name>
</gene>
<dbReference type="RefSeq" id="WP_010621959.1">
    <property type="nucleotide sequence ID" value="NZ_AZGF01000005.1"/>
</dbReference>
<dbReference type="AlphaFoldDB" id="A0A0R1WB97"/>
<keyword evidence="1" id="KW-0812">Transmembrane</keyword>
<keyword evidence="1" id="KW-1133">Transmembrane helix</keyword>
<accession>A0A0R1WB97</accession>
<dbReference type="PATRIC" id="fig|1423807.3.peg.2008"/>
<evidence type="ECO:0000313" key="2">
    <source>
        <dbReference type="EMBL" id="KRM12777.1"/>
    </source>
</evidence>
<comment type="caution">
    <text evidence="2">The sequence shown here is derived from an EMBL/GenBank/DDBJ whole genome shotgun (WGS) entry which is preliminary data.</text>
</comment>
<evidence type="ECO:0000313" key="3">
    <source>
        <dbReference type="Proteomes" id="UP000051820"/>
    </source>
</evidence>
<keyword evidence="1" id="KW-0472">Membrane</keyword>
<sequence>MFIKYGSSGAIKIKQHDELLQERRQLQIKLVLWIVMTISFYVIQYFVSWQVVMYVAWLSAAYCLILFLMLVRITWLLSKRK</sequence>
<dbReference type="OrthoDB" id="2304644at2"/>
<dbReference type="EMBL" id="AZGF01000005">
    <property type="protein sequence ID" value="KRM12777.1"/>
    <property type="molecule type" value="Genomic_DNA"/>
</dbReference>